<dbReference type="EMBL" id="MFZG01000019">
    <property type="protein sequence ID" value="OGK16675.1"/>
    <property type="molecule type" value="Genomic_DNA"/>
</dbReference>
<evidence type="ECO:0000313" key="1">
    <source>
        <dbReference type="EMBL" id="OGK16675.1"/>
    </source>
</evidence>
<evidence type="ECO:0000313" key="2">
    <source>
        <dbReference type="Proteomes" id="UP000177208"/>
    </source>
</evidence>
<dbReference type="SUPFAM" id="SSF143011">
    <property type="entry name" value="RelE-like"/>
    <property type="match status" value="1"/>
</dbReference>
<sequence>MPWIILEYETVRGERPAAEFIKKQQPQAIAKITHLIDLLEIHGRLLGMPHSKRLEPNLYELRVRGKEEIRIIYGFVGKTIYLLSGFKKQKQKTPRKEIKAAKQRLVSLT</sequence>
<accession>A0A1F7GCY2</accession>
<comment type="caution">
    <text evidence="1">The sequence shown here is derived from an EMBL/GenBank/DDBJ whole genome shotgun (WGS) entry which is preliminary data.</text>
</comment>
<gene>
    <name evidence="1" type="ORF">A2774_00030</name>
</gene>
<reference evidence="1 2" key="1">
    <citation type="journal article" date="2016" name="Nat. Commun.">
        <title>Thousands of microbial genomes shed light on interconnected biogeochemical processes in an aquifer system.</title>
        <authorList>
            <person name="Anantharaman K."/>
            <person name="Brown C.T."/>
            <person name="Hug L.A."/>
            <person name="Sharon I."/>
            <person name="Castelle C.J."/>
            <person name="Probst A.J."/>
            <person name="Thomas B.C."/>
            <person name="Singh A."/>
            <person name="Wilkins M.J."/>
            <person name="Karaoz U."/>
            <person name="Brodie E.L."/>
            <person name="Williams K.H."/>
            <person name="Hubbard S.S."/>
            <person name="Banfield J.F."/>
        </authorList>
    </citation>
    <scope>NUCLEOTIDE SEQUENCE [LARGE SCALE GENOMIC DNA]</scope>
</reference>
<dbReference type="AlphaFoldDB" id="A0A1F7GCY2"/>
<organism evidence="1 2">
    <name type="scientific">Candidatus Roizmanbacteria bacterium RIFCSPHIGHO2_01_FULL_39_12c</name>
    <dbReference type="NCBI Taxonomy" id="1802031"/>
    <lineage>
        <taxon>Bacteria</taxon>
        <taxon>Candidatus Roizmaniibacteriota</taxon>
    </lineage>
</organism>
<dbReference type="InterPro" id="IPR035093">
    <property type="entry name" value="RelE/ParE_toxin_dom_sf"/>
</dbReference>
<evidence type="ECO:0008006" key="3">
    <source>
        <dbReference type="Google" id="ProtNLM"/>
    </source>
</evidence>
<dbReference type="Proteomes" id="UP000177208">
    <property type="component" value="Unassembled WGS sequence"/>
</dbReference>
<dbReference type="Pfam" id="PF05973">
    <property type="entry name" value="Gp49"/>
    <property type="match status" value="1"/>
</dbReference>
<protein>
    <recommendedName>
        <fullName evidence="3">Addiction module toxin RelE</fullName>
    </recommendedName>
</protein>
<proteinExistence type="predicted"/>
<name>A0A1F7GCY2_9BACT</name>
<dbReference type="InterPro" id="IPR009241">
    <property type="entry name" value="HigB-like"/>
</dbReference>